<dbReference type="HOGENOM" id="CLU_300853_0_0_5"/>
<name>Q20YR7_RHOPB</name>
<sequence length="873" mass="96934">MKRRSELSVWSAQNSTENAAESLDSLLLLPYRTVASFGYDLPNGLVAAWLSCGPAFQLEYDIENDAGADDLVHWWMKVGRALFPGIQFALDRCLATALHLQDLGRMVEAQQLGLTKLLSLILRHREDLRKAFDVSTPEGIAGVWYWWMTDGQRELLGAPDWLTVAQFEALHSCDLRAFPESGPVRPTLLATMVWQRNELLQATFDLHTPEGIAESWRVLLDSEASVLRLPDGGMPRIVHGMLPAAADAGGADDRFAAIFPDSMAIFYSARRDLQVNFDITTGQGVGDFVYWWLLYGRADAPQYADAVDSKLATALHLRHLAGMSASGRLALTPLLALIHARREELQRLFDVSTPEGIAGVWYWWMTEGQRELLGAPDWLTTAQFEALHSCDLQTSPGSALVRPTLLVALVWQRNEQLRSSFDLDTPEGLAEGWRYLIEVEAPLLGLPDGGMPRNKRDTAQIAKTYGITPELALDRGTIAPLRSRLGAGAGDRAAEPDAAAASAVALVGYPRGEFGLGEDIRLLRAALQAVGVAPSVIRAPWQIVAREGIDEPAIEAALAEFRSDVMFYVMPAFDTVTLMNTVGSRAFQAKRRIGFWQWELDRFPHAASFALNLVDEIWCHSEHSARAFRSATDKPVTKVPLPINVPETGVANRADYGLPDSALVIFTSFDGASSISRKNPLGAIEAFQRAFDPCERNVRLLVKAMNVEKDALWRECLRRRASDDRIVILDEVMDRNAYYELLRACDVVLSMHRAEGFGRLMAEAMALGIPAIASGYSGNVDFMTKDNSWLVEGRLLPVLRGDYAFYQAQHWFEPDVDSAAAALRECFEQPELRHSRGQAGQRTILENYSLEACGRVYSELLRSRMNQNRTSEL</sequence>
<reference evidence="2" key="1">
    <citation type="submission" date="2006-03" db="EMBL/GenBank/DDBJ databases">
        <title>Complete sequence of Rhodopseudomonas palustris BisB18.</title>
        <authorList>
            <consortium name="US DOE Joint Genome Institute"/>
            <person name="Copeland A."/>
            <person name="Lucas S."/>
            <person name="Lapidus A."/>
            <person name="Barry K."/>
            <person name="Detter J.C."/>
            <person name="Glavina del Rio T."/>
            <person name="Hammon N."/>
            <person name="Israni S."/>
            <person name="Dalin E."/>
            <person name="Tice H."/>
            <person name="Pitluck S."/>
            <person name="Chain P."/>
            <person name="Malfatti S."/>
            <person name="Shin M."/>
            <person name="Vergez L."/>
            <person name="Schmutz J."/>
            <person name="Larimer F."/>
            <person name="Land M."/>
            <person name="Hauser L."/>
            <person name="Pelletier D.A."/>
            <person name="Kyrpides N."/>
            <person name="Anderson I."/>
            <person name="Oda Y."/>
            <person name="Harwood C.S."/>
            <person name="Richardson P."/>
        </authorList>
    </citation>
    <scope>NUCLEOTIDE SEQUENCE [LARGE SCALE GENOMIC DNA]</scope>
    <source>
        <strain evidence="2">BisB18</strain>
    </source>
</reference>
<dbReference type="Pfam" id="PF00534">
    <property type="entry name" value="Glycos_transf_1"/>
    <property type="match status" value="1"/>
</dbReference>
<feature type="domain" description="Glycosyl transferase family 1" evidence="1">
    <location>
        <begin position="677"/>
        <end position="840"/>
    </location>
</feature>
<dbReference type="eggNOG" id="COG0438">
    <property type="taxonomic scope" value="Bacteria"/>
</dbReference>
<organism evidence="2">
    <name type="scientific">Rhodopseudomonas palustris (strain BisB18)</name>
    <dbReference type="NCBI Taxonomy" id="316056"/>
    <lineage>
        <taxon>Bacteria</taxon>
        <taxon>Pseudomonadati</taxon>
        <taxon>Pseudomonadota</taxon>
        <taxon>Alphaproteobacteria</taxon>
        <taxon>Hyphomicrobiales</taxon>
        <taxon>Nitrobacteraceae</taxon>
        <taxon>Rhodopseudomonas</taxon>
    </lineage>
</organism>
<dbReference type="InterPro" id="IPR001296">
    <property type="entry name" value="Glyco_trans_1"/>
</dbReference>
<evidence type="ECO:0000259" key="1">
    <source>
        <dbReference type="Pfam" id="PF00534"/>
    </source>
</evidence>
<dbReference type="EMBL" id="CP000301">
    <property type="protein sequence ID" value="ABD89719.1"/>
    <property type="molecule type" value="Genomic_DNA"/>
</dbReference>
<keyword evidence="2" id="KW-0808">Transferase</keyword>
<dbReference type="PANTHER" id="PTHR46656">
    <property type="entry name" value="PUTATIVE-RELATED"/>
    <property type="match status" value="1"/>
</dbReference>
<dbReference type="KEGG" id="rpc:RPC_4195"/>
<protein>
    <submittedName>
        <fullName evidence="2">Glycosyl transferase, group 1</fullName>
    </submittedName>
</protein>
<dbReference type="AlphaFoldDB" id="Q20YR7"/>
<dbReference type="PANTHER" id="PTHR46656:SF3">
    <property type="entry name" value="PUTATIVE-RELATED"/>
    <property type="match status" value="1"/>
</dbReference>
<dbReference type="STRING" id="316056.RPC_4195"/>
<dbReference type="CDD" id="cd03801">
    <property type="entry name" value="GT4_PimA-like"/>
    <property type="match status" value="1"/>
</dbReference>
<evidence type="ECO:0000313" key="2">
    <source>
        <dbReference type="EMBL" id="ABD89719.1"/>
    </source>
</evidence>
<dbReference type="CAZy" id="GT4">
    <property type="family name" value="Glycosyltransferase Family 4"/>
</dbReference>
<proteinExistence type="predicted"/>
<dbReference type="SUPFAM" id="SSF53756">
    <property type="entry name" value="UDP-Glycosyltransferase/glycogen phosphorylase"/>
    <property type="match status" value="1"/>
</dbReference>
<dbReference type="Gene3D" id="3.40.50.2000">
    <property type="entry name" value="Glycogen Phosphorylase B"/>
    <property type="match status" value="1"/>
</dbReference>
<dbReference type="GO" id="GO:0016757">
    <property type="term" value="F:glycosyltransferase activity"/>
    <property type="evidence" value="ECO:0007669"/>
    <property type="project" value="InterPro"/>
</dbReference>
<gene>
    <name evidence="2" type="ordered locus">RPC_4195</name>
</gene>
<accession>Q20YR7</accession>